<dbReference type="EMBL" id="CAKMMF010000034">
    <property type="protein sequence ID" value="CAH1220971.1"/>
    <property type="molecule type" value="Genomic_DNA"/>
</dbReference>
<accession>A0ABM9CRC0</accession>
<name>A0ABM9CRC0_9BACL</name>
<dbReference type="Pfam" id="PF07609">
    <property type="entry name" value="DUF1572"/>
    <property type="match status" value="1"/>
</dbReference>
<gene>
    <name evidence="1" type="ORF">PAECIP111893_04652</name>
</gene>
<dbReference type="SUPFAM" id="SSF109854">
    <property type="entry name" value="DinB/YfiT-like putative metalloenzymes"/>
    <property type="match status" value="1"/>
</dbReference>
<organism evidence="1 2">
    <name type="scientific">Paenibacillus plantiphilus</name>
    <dbReference type="NCBI Taxonomy" id="2905650"/>
    <lineage>
        <taxon>Bacteria</taxon>
        <taxon>Bacillati</taxon>
        <taxon>Bacillota</taxon>
        <taxon>Bacilli</taxon>
        <taxon>Bacillales</taxon>
        <taxon>Paenibacillaceae</taxon>
        <taxon>Paenibacillus</taxon>
    </lineage>
</organism>
<comment type="caution">
    <text evidence="1">The sequence shown here is derived from an EMBL/GenBank/DDBJ whole genome shotgun (WGS) entry which is preliminary data.</text>
</comment>
<sequence length="189" mass="21178">MKEPAGPSKGKDNQLAELTLSLSIRDFQSLKSLGDKAIAQLSADQLHWSPQANSNSIAVIVNHLSGNMISRWTDFLTTDGEKDYRNRDQEFEIDGATQAELLQRWEHGWKVLLATLLSLQPDDLLATVRIRGEAHTVVQAIHRQIAHYGYHVGQIVYIAKACCAEQWQSLSIKKGESAAFNAKLRQQEQ</sequence>
<proteinExistence type="predicted"/>
<dbReference type="RefSeq" id="WP_236345207.1">
    <property type="nucleotide sequence ID" value="NZ_CAKMMF010000034.1"/>
</dbReference>
<evidence type="ECO:0008006" key="3">
    <source>
        <dbReference type="Google" id="ProtNLM"/>
    </source>
</evidence>
<protein>
    <recommendedName>
        <fullName evidence="3">DUF1572 domain-containing protein</fullName>
    </recommendedName>
</protein>
<reference evidence="1" key="1">
    <citation type="submission" date="2022-01" db="EMBL/GenBank/DDBJ databases">
        <authorList>
            <person name="Criscuolo A."/>
        </authorList>
    </citation>
    <scope>NUCLEOTIDE SEQUENCE</scope>
    <source>
        <strain evidence="1">CIP111893</strain>
    </source>
</reference>
<dbReference type="InterPro" id="IPR011466">
    <property type="entry name" value="DUF1572"/>
</dbReference>
<dbReference type="Proteomes" id="UP000838686">
    <property type="component" value="Unassembled WGS sequence"/>
</dbReference>
<dbReference type="InterPro" id="IPR034660">
    <property type="entry name" value="DinB/YfiT-like"/>
</dbReference>
<keyword evidence="2" id="KW-1185">Reference proteome</keyword>
<dbReference type="Gene3D" id="1.20.120.450">
    <property type="entry name" value="dinb family like domain"/>
    <property type="match status" value="1"/>
</dbReference>
<evidence type="ECO:0000313" key="2">
    <source>
        <dbReference type="Proteomes" id="UP000838686"/>
    </source>
</evidence>
<evidence type="ECO:0000313" key="1">
    <source>
        <dbReference type="EMBL" id="CAH1220971.1"/>
    </source>
</evidence>